<keyword evidence="8" id="KW-1185">Reference proteome</keyword>
<dbReference type="InterPro" id="IPR016171">
    <property type="entry name" value="Vanillyl_alc_oxidase_C-sub2"/>
</dbReference>
<dbReference type="Gene3D" id="1.10.45.10">
    <property type="entry name" value="Vanillyl-alcohol Oxidase, Chain A, domain 4"/>
    <property type="match status" value="1"/>
</dbReference>
<dbReference type="Gene3D" id="3.30.465.10">
    <property type="match status" value="1"/>
</dbReference>
<proteinExistence type="predicted"/>
<dbReference type="InterPro" id="IPR016164">
    <property type="entry name" value="FAD-linked_Oxase-like_C"/>
</dbReference>
<evidence type="ECO:0000256" key="2">
    <source>
        <dbReference type="ARBA" id="ARBA00022630"/>
    </source>
</evidence>
<dbReference type="Pfam" id="PF01565">
    <property type="entry name" value="FAD_binding_4"/>
    <property type="match status" value="1"/>
</dbReference>
<accession>A0A975S5J5</accession>
<keyword evidence="2" id="KW-0285">Flavoprotein</keyword>
<gene>
    <name evidence="7" type="ORF">KG104_17050</name>
</gene>
<dbReference type="InterPro" id="IPR016166">
    <property type="entry name" value="FAD-bd_PCMH"/>
</dbReference>
<organism evidence="7 8">
    <name type="scientific">Arthrobacter sunyaminii</name>
    <dbReference type="NCBI Taxonomy" id="2816859"/>
    <lineage>
        <taxon>Bacteria</taxon>
        <taxon>Bacillati</taxon>
        <taxon>Actinomycetota</taxon>
        <taxon>Actinomycetes</taxon>
        <taxon>Micrococcales</taxon>
        <taxon>Micrococcaceae</taxon>
        <taxon>Arthrobacter</taxon>
    </lineage>
</organism>
<sequence>MSIFSDSDSTVGLPDPAPSATLLGLAPNASIEPGHREQASTDRSGFVAQTHPDGVVFAESAEDVAATLRLATLHRVPVVPRGAGTGLAGGSSARTGEVVLDVSRMNRILRIDPVEQLAVVQPGVLNAEINAAAGEYGLFYAPDPASTAICSIGGNIATNAGGMRCAKYGVTRESVLALRVILADGRELRTGRETIKGVTGYDLNALIIGSEGTLGVVVEATLRLRPTPVATATVAAFFPDVESAARAASAVVAARIQPSMMELMDGPTLEAVDAATGTDYRSRGAAFLLVQTDGYGAFLEQDVVLEAVRPFAGSCGKAADDDEAAAMVSARRDAIPSLEQMGRVSIGDIGVPRGRLAEAVTGLEEISAATGVRIFTIAHASDGNLHPMIVMDPEDSVTEGPAKDALGQMFFLANRLGGTLTGEHGVGLLKRDWVGAELGDVSVGVQHSIRRALDPLGILNPGKAI</sequence>
<feature type="compositionally biased region" description="Polar residues" evidence="5">
    <location>
        <begin position="1"/>
        <end position="10"/>
    </location>
</feature>
<protein>
    <submittedName>
        <fullName evidence="7">FAD-binding protein</fullName>
    </submittedName>
</protein>
<dbReference type="SUPFAM" id="SSF56176">
    <property type="entry name" value="FAD-binding/transporter-associated domain-like"/>
    <property type="match status" value="1"/>
</dbReference>
<dbReference type="InterPro" id="IPR006094">
    <property type="entry name" value="Oxid_FAD_bind_N"/>
</dbReference>
<evidence type="ECO:0000259" key="6">
    <source>
        <dbReference type="PROSITE" id="PS51387"/>
    </source>
</evidence>
<dbReference type="InterPro" id="IPR036318">
    <property type="entry name" value="FAD-bd_PCMH-like_sf"/>
</dbReference>
<dbReference type="InterPro" id="IPR004113">
    <property type="entry name" value="FAD-bd_oxidored_4_C"/>
</dbReference>
<dbReference type="FunFam" id="1.10.45.10:FF:000001">
    <property type="entry name" value="D-lactate dehydrogenase mitochondrial"/>
    <property type="match status" value="1"/>
</dbReference>
<evidence type="ECO:0000256" key="4">
    <source>
        <dbReference type="ARBA" id="ARBA00023002"/>
    </source>
</evidence>
<evidence type="ECO:0000313" key="8">
    <source>
        <dbReference type="Proteomes" id="UP000680588"/>
    </source>
</evidence>
<dbReference type="SUPFAM" id="SSF55103">
    <property type="entry name" value="FAD-linked oxidases, C-terminal domain"/>
    <property type="match status" value="1"/>
</dbReference>
<dbReference type="PANTHER" id="PTHR42934:SF2">
    <property type="entry name" value="GLYCOLATE OXIDASE SUBUNIT GLCD"/>
    <property type="match status" value="1"/>
</dbReference>
<dbReference type="GO" id="GO:0071949">
    <property type="term" value="F:FAD binding"/>
    <property type="evidence" value="ECO:0007669"/>
    <property type="project" value="InterPro"/>
</dbReference>
<evidence type="ECO:0000313" key="7">
    <source>
        <dbReference type="EMBL" id="QWQ36117.1"/>
    </source>
</evidence>
<name>A0A975S5J5_9MICC</name>
<keyword evidence="4" id="KW-0560">Oxidoreductase</keyword>
<dbReference type="PROSITE" id="PS51387">
    <property type="entry name" value="FAD_PCMH"/>
    <property type="match status" value="1"/>
</dbReference>
<comment type="cofactor">
    <cofactor evidence="1">
        <name>FAD</name>
        <dbReference type="ChEBI" id="CHEBI:57692"/>
    </cofactor>
</comment>
<dbReference type="AlphaFoldDB" id="A0A975S5J5"/>
<dbReference type="InterPro" id="IPR051914">
    <property type="entry name" value="FAD-linked_OxidoTrans_Type4"/>
</dbReference>
<dbReference type="Proteomes" id="UP000680588">
    <property type="component" value="Chromosome"/>
</dbReference>
<dbReference type="InterPro" id="IPR016169">
    <property type="entry name" value="FAD-bd_PCMH_sub2"/>
</dbReference>
<feature type="region of interest" description="Disordered" evidence="5">
    <location>
        <begin position="1"/>
        <end position="44"/>
    </location>
</feature>
<evidence type="ECO:0000256" key="5">
    <source>
        <dbReference type="SAM" id="MobiDB-lite"/>
    </source>
</evidence>
<dbReference type="EMBL" id="CP076456">
    <property type="protein sequence ID" value="QWQ36117.1"/>
    <property type="molecule type" value="Genomic_DNA"/>
</dbReference>
<evidence type="ECO:0000256" key="1">
    <source>
        <dbReference type="ARBA" id="ARBA00001974"/>
    </source>
</evidence>
<dbReference type="GO" id="GO:0016491">
    <property type="term" value="F:oxidoreductase activity"/>
    <property type="evidence" value="ECO:0007669"/>
    <property type="project" value="UniProtKB-KW"/>
</dbReference>
<dbReference type="PANTHER" id="PTHR42934">
    <property type="entry name" value="GLYCOLATE OXIDASE SUBUNIT GLCD"/>
    <property type="match status" value="1"/>
</dbReference>
<dbReference type="Pfam" id="PF02913">
    <property type="entry name" value="FAD-oxidase_C"/>
    <property type="match status" value="1"/>
</dbReference>
<reference evidence="7" key="1">
    <citation type="submission" date="2021-06" db="EMBL/GenBank/DDBJ databases">
        <title>Novel species in genus Arthrobacter.</title>
        <authorList>
            <person name="Zhang G."/>
        </authorList>
    </citation>
    <scope>NUCLEOTIDE SEQUENCE</scope>
    <source>
        <strain evidence="7">Zg-ZUI122</strain>
    </source>
</reference>
<dbReference type="Gene3D" id="3.30.70.2740">
    <property type="match status" value="1"/>
</dbReference>
<feature type="domain" description="FAD-binding PCMH-type" evidence="6">
    <location>
        <begin position="48"/>
        <end position="227"/>
    </location>
</feature>
<keyword evidence="3" id="KW-0274">FAD</keyword>
<evidence type="ECO:0000256" key="3">
    <source>
        <dbReference type="ARBA" id="ARBA00022827"/>
    </source>
</evidence>
<dbReference type="KEGG" id="asun:KG104_17050"/>
<dbReference type="RefSeq" id="WP_104053319.1">
    <property type="nucleotide sequence ID" value="NZ_CP076456.1"/>
</dbReference>